<evidence type="ECO:0000256" key="4">
    <source>
        <dbReference type="ARBA" id="ARBA00022989"/>
    </source>
</evidence>
<name>A0A9Q9EQR1_9PEZI</name>
<keyword evidence="10" id="KW-1185">Reference proteome</keyword>
<evidence type="ECO:0000256" key="7">
    <source>
        <dbReference type="PROSITE-ProRule" id="PRU01094"/>
    </source>
</evidence>
<proteinExistence type="predicted"/>
<keyword evidence="3" id="KW-0999">Mitochondrion inner membrane</keyword>
<keyword evidence="2" id="KW-0812">Transmembrane</keyword>
<organism evidence="9 10">
    <name type="scientific">Septoria linicola</name>
    <dbReference type="NCBI Taxonomy" id="215465"/>
    <lineage>
        <taxon>Eukaryota</taxon>
        <taxon>Fungi</taxon>
        <taxon>Dikarya</taxon>
        <taxon>Ascomycota</taxon>
        <taxon>Pezizomycotina</taxon>
        <taxon>Dothideomycetes</taxon>
        <taxon>Dothideomycetidae</taxon>
        <taxon>Mycosphaerellales</taxon>
        <taxon>Mycosphaerellaceae</taxon>
        <taxon>Septoria</taxon>
    </lineage>
</organism>
<protein>
    <submittedName>
        <fullName evidence="9">LETM1, ribosome-binding domain-containing protein</fullName>
    </submittedName>
</protein>
<dbReference type="Proteomes" id="UP001056384">
    <property type="component" value="Chromosome 12"/>
</dbReference>
<evidence type="ECO:0000313" key="10">
    <source>
        <dbReference type="Proteomes" id="UP001056384"/>
    </source>
</evidence>
<keyword evidence="5 7" id="KW-0496">Mitochondrion</keyword>
<dbReference type="GO" id="GO:0030003">
    <property type="term" value="P:intracellular monoatomic cation homeostasis"/>
    <property type="evidence" value="ECO:0007669"/>
    <property type="project" value="TreeGrafter"/>
</dbReference>
<evidence type="ECO:0000259" key="8">
    <source>
        <dbReference type="PROSITE" id="PS51758"/>
    </source>
</evidence>
<accession>A0A9Q9EQR1</accession>
<sequence>MTTKWLSSCVGAVSSVHRSHYAGVRLTSIAFANRQIRTYATQKAEQKSDLDRPEKAALVEIQGLRKGDVINPPRSTRPPTLKLPEQGDANVALYYFKIGRAYGSFYWVGIKAVWFNYKAAKLLKERYAKELGASGKDFRSERALQSLTRSEFQLLERNNYDIGKLPFFGLLVALFGEWLPLIVPFIPGAVPGTCRIPKQIEGMRKKAEERRKTSFRQGVEEPQGAQIMLEVEPSEKPVEKTWPAIEENYARQLLAQLRDDQLLHLSSSLNLHSRLWDRLQIAPPSSLLRKAIARRLQYLTCDDRLLAGSPSAPKTLTTEEVHIACDERGIDVLGNREEVLRATLHYWLERQKKDEGKGSAILKMLFRRPNAWETQKEA</sequence>
<keyword evidence="4" id="KW-1133">Transmembrane helix</keyword>
<dbReference type="Pfam" id="PF07766">
    <property type="entry name" value="LETM1_RBD"/>
    <property type="match status" value="1"/>
</dbReference>
<dbReference type="InterPro" id="IPR044202">
    <property type="entry name" value="LETM1/MDM38-like"/>
</dbReference>
<dbReference type="OrthoDB" id="73691at2759"/>
<evidence type="ECO:0000256" key="2">
    <source>
        <dbReference type="ARBA" id="ARBA00022692"/>
    </source>
</evidence>
<comment type="subcellular location">
    <subcellularLocation>
        <location evidence="1">Mitochondrion inner membrane</location>
        <topology evidence="1">Single-pass membrane protein</topology>
    </subcellularLocation>
</comment>
<dbReference type="PANTHER" id="PTHR14009">
    <property type="entry name" value="LEUCINE ZIPPER-EF-HAND CONTAINING TRANSMEMBRANE PROTEIN"/>
    <property type="match status" value="1"/>
</dbReference>
<dbReference type="PROSITE" id="PS51758">
    <property type="entry name" value="LETM1_RBD"/>
    <property type="match status" value="1"/>
</dbReference>
<dbReference type="InterPro" id="IPR033122">
    <property type="entry name" value="LETM1-like_RBD"/>
</dbReference>
<dbReference type="GO" id="GO:0043022">
    <property type="term" value="F:ribosome binding"/>
    <property type="evidence" value="ECO:0007669"/>
    <property type="project" value="InterPro"/>
</dbReference>
<feature type="domain" description="Letm1 RBD" evidence="8">
    <location>
        <begin position="168"/>
        <end position="378"/>
    </location>
</feature>
<evidence type="ECO:0000256" key="6">
    <source>
        <dbReference type="ARBA" id="ARBA00023136"/>
    </source>
</evidence>
<evidence type="ECO:0000256" key="3">
    <source>
        <dbReference type="ARBA" id="ARBA00022792"/>
    </source>
</evidence>
<keyword evidence="6" id="KW-0472">Membrane</keyword>
<dbReference type="PANTHER" id="PTHR14009:SF6">
    <property type="entry name" value="LETM1 RBD DOMAIN-CONTAINING PROTEIN"/>
    <property type="match status" value="1"/>
</dbReference>
<evidence type="ECO:0000313" key="9">
    <source>
        <dbReference type="EMBL" id="USW59385.1"/>
    </source>
</evidence>
<dbReference type="AlphaFoldDB" id="A0A9Q9EQR1"/>
<evidence type="ECO:0000256" key="5">
    <source>
        <dbReference type="ARBA" id="ARBA00023128"/>
    </source>
</evidence>
<dbReference type="GO" id="GO:0005743">
    <property type="term" value="C:mitochondrial inner membrane"/>
    <property type="evidence" value="ECO:0007669"/>
    <property type="project" value="UniProtKB-SubCell"/>
</dbReference>
<dbReference type="EMBL" id="CP099429">
    <property type="protein sequence ID" value="USW59385.1"/>
    <property type="molecule type" value="Genomic_DNA"/>
</dbReference>
<gene>
    <name evidence="9" type="ORF">Slin15195_G127040</name>
</gene>
<reference evidence="9" key="1">
    <citation type="submission" date="2022-06" db="EMBL/GenBank/DDBJ databases">
        <title>Complete genome sequences of two strains of the flax pathogen Septoria linicola.</title>
        <authorList>
            <person name="Lapalu N."/>
            <person name="Simon A."/>
            <person name="Demenou B."/>
            <person name="Paumier D."/>
            <person name="Guillot M.-P."/>
            <person name="Gout L."/>
            <person name="Valade R."/>
        </authorList>
    </citation>
    <scope>NUCLEOTIDE SEQUENCE</scope>
    <source>
        <strain evidence="9">SE15195</strain>
    </source>
</reference>
<evidence type="ECO:0000256" key="1">
    <source>
        <dbReference type="ARBA" id="ARBA00004434"/>
    </source>
</evidence>